<dbReference type="InterPro" id="IPR035940">
    <property type="entry name" value="CAP_sf"/>
</dbReference>
<dbReference type="PANTHER" id="PTHR31157">
    <property type="entry name" value="SCP DOMAIN-CONTAINING PROTEIN"/>
    <property type="match status" value="1"/>
</dbReference>
<dbReference type="Gene3D" id="3.40.33.10">
    <property type="entry name" value="CAP"/>
    <property type="match status" value="2"/>
</dbReference>
<dbReference type="InterPro" id="IPR002477">
    <property type="entry name" value="Peptidoglycan-bd-like"/>
</dbReference>
<dbReference type="Gene3D" id="1.10.101.10">
    <property type="entry name" value="PGBD-like superfamily/PGBD"/>
    <property type="match status" value="1"/>
</dbReference>
<gene>
    <name evidence="2" type="ORF">UX70_C0001G1015</name>
</gene>
<dbReference type="SUPFAM" id="SSF55797">
    <property type="entry name" value="PR-1-like"/>
    <property type="match status" value="1"/>
</dbReference>
<dbReference type="AlphaFoldDB" id="A0A0G4AVI1"/>
<evidence type="ECO:0000313" key="2">
    <source>
        <dbReference type="EMBL" id="AKM78707.1"/>
    </source>
</evidence>
<dbReference type="PANTHER" id="PTHR31157:SF1">
    <property type="entry name" value="SCP DOMAIN-CONTAINING PROTEIN"/>
    <property type="match status" value="1"/>
</dbReference>
<evidence type="ECO:0000313" key="3">
    <source>
        <dbReference type="Proteomes" id="UP000035656"/>
    </source>
</evidence>
<protein>
    <submittedName>
        <fullName evidence="2">Allergen V5/Tpx-1 family protein</fullName>
    </submittedName>
</protein>
<dbReference type="Proteomes" id="UP000035656">
    <property type="component" value="Chromosome"/>
</dbReference>
<organism evidence="2 3">
    <name type="scientific">Candidatus Wolfebacteria bacterium GW2011_GWB1_47_1</name>
    <dbReference type="NCBI Taxonomy" id="1619007"/>
    <lineage>
        <taxon>Bacteria</taxon>
        <taxon>Candidatus Wolfeibacteriota</taxon>
    </lineage>
</organism>
<dbReference type="SUPFAM" id="SSF47090">
    <property type="entry name" value="PGBD-like"/>
    <property type="match status" value="1"/>
</dbReference>
<feature type="domain" description="Peptidoglycan binding-like" evidence="1">
    <location>
        <begin position="71"/>
        <end position="126"/>
    </location>
</feature>
<dbReference type="EMBL" id="CP011209">
    <property type="protein sequence ID" value="AKM78707.1"/>
    <property type="molecule type" value="Genomic_DNA"/>
</dbReference>
<proteinExistence type="predicted"/>
<evidence type="ECO:0000259" key="1">
    <source>
        <dbReference type="Pfam" id="PF01471"/>
    </source>
</evidence>
<sequence length="382" mass="43167">MKMDIKKFIYGVMILTILSTGVMTPARTIRAASIEELVTYVQELTRQLETLRRQLEVKPFTTDIRYGTTNNQEVRRLQQFLIGRGYLSKEFVTGNFFILTKRGLQQFQRAQNVPVTGVLDKRTREKINGLLKREEAEKVGKSDTKPLVVQATTSTQTVFEEVRPEHRLDKSPVYEVREIEQLIFLAINGERKKNGLSVLTWNESVALVARAHSVDQAGDNAIITNPEGACVYPFIRHEGFASGFKVGDRLEQANIDYRLAGENIIIFPITKELIYQAEALAPACLVIAEEEEVAGEMQEAARARIAAMLDVRIRAMAGQEKLNWINREWKGVQEIANESATEWMNSPGHRHNILTGEFAETGIGVAMVNDYIIVTQVFLKKP</sequence>
<dbReference type="InterPro" id="IPR036365">
    <property type="entry name" value="PGBD-like_sf"/>
</dbReference>
<dbReference type="CDD" id="cd05379">
    <property type="entry name" value="CAP_bacterial"/>
    <property type="match status" value="1"/>
</dbReference>
<dbReference type="Pfam" id="PF01471">
    <property type="entry name" value="PG_binding_1"/>
    <property type="match status" value="1"/>
</dbReference>
<accession>A0A0G4AVI1</accession>
<dbReference type="STRING" id="1619007.UX70_C0001G1015"/>
<reference evidence="2 3" key="1">
    <citation type="journal article" date="2015" name="Nature">
        <title>rRNA introns, odd ribosomes, and small enigmatic genomes across a large radiation of phyla.</title>
        <authorList>
            <person name="Brown C.T."/>
            <person name="Hug L.A."/>
            <person name="Thomas B.C."/>
            <person name="Sharon I."/>
            <person name="Castelle C.J."/>
            <person name="Singh A."/>
            <person name="Wilkins M.J."/>
            <person name="Williams K.H."/>
            <person name="Banfield J.F."/>
        </authorList>
    </citation>
    <scope>NUCLEOTIDE SEQUENCE [LARGE SCALE GENOMIC DNA]</scope>
</reference>
<dbReference type="InterPro" id="IPR036366">
    <property type="entry name" value="PGBDSf"/>
</dbReference>
<name>A0A0G4AVI1_9BACT</name>
<dbReference type="KEGG" id="pwo:UX70_C0001G1015"/>